<comment type="caution">
    <text evidence="1">The sequence shown here is derived from an EMBL/GenBank/DDBJ whole genome shotgun (WGS) entry which is preliminary data.</text>
</comment>
<accession>A0A9D3XEA3</accession>
<proteinExistence type="predicted"/>
<organism evidence="1 2">
    <name type="scientific">Mauremys mutica</name>
    <name type="common">yellowpond turtle</name>
    <dbReference type="NCBI Taxonomy" id="74926"/>
    <lineage>
        <taxon>Eukaryota</taxon>
        <taxon>Metazoa</taxon>
        <taxon>Chordata</taxon>
        <taxon>Craniata</taxon>
        <taxon>Vertebrata</taxon>
        <taxon>Euteleostomi</taxon>
        <taxon>Archelosauria</taxon>
        <taxon>Testudinata</taxon>
        <taxon>Testudines</taxon>
        <taxon>Cryptodira</taxon>
        <taxon>Durocryptodira</taxon>
        <taxon>Testudinoidea</taxon>
        <taxon>Geoemydidae</taxon>
        <taxon>Geoemydinae</taxon>
        <taxon>Mauremys</taxon>
    </lineage>
</organism>
<keyword evidence="2" id="KW-1185">Reference proteome</keyword>
<evidence type="ECO:0000313" key="1">
    <source>
        <dbReference type="EMBL" id="KAH1178086.1"/>
    </source>
</evidence>
<sequence length="66" mass="7525">MMLFHDVPDTCPCQQWEIPSLCDLLSSDTFRNAMFLTLSCSLQPARCCLNSLENKNLLNRGVKYVV</sequence>
<dbReference type="EMBL" id="JAHDVG010000474">
    <property type="protein sequence ID" value="KAH1178086.1"/>
    <property type="molecule type" value="Genomic_DNA"/>
</dbReference>
<name>A0A9D3XEA3_9SAUR</name>
<gene>
    <name evidence="1" type="ORF">KIL84_011788</name>
</gene>
<reference evidence="1" key="1">
    <citation type="submission" date="2021-09" db="EMBL/GenBank/DDBJ databases">
        <title>The genome of Mauremys mutica provides insights into the evolution of semi-aquatic lifestyle.</title>
        <authorList>
            <person name="Gong S."/>
            <person name="Gao Y."/>
        </authorList>
    </citation>
    <scope>NUCLEOTIDE SEQUENCE</scope>
    <source>
        <strain evidence="1">MM-2020</strain>
        <tissue evidence="1">Muscle</tissue>
    </source>
</reference>
<protein>
    <submittedName>
        <fullName evidence="1">Uncharacterized protein</fullName>
    </submittedName>
</protein>
<dbReference type="Proteomes" id="UP000827986">
    <property type="component" value="Unassembled WGS sequence"/>
</dbReference>
<dbReference type="AlphaFoldDB" id="A0A9D3XEA3"/>
<evidence type="ECO:0000313" key="2">
    <source>
        <dbReference type="Proteomes" id="UP000827986"/>
    </source>
</evidence>